<organism evidence="1 2">
    <name type="scientific">Macaca mulatta</name>
    <name type="common">Rhesus macaque</name>
    <dbReference type="NCBI Taxonomy" id="9544"/>
    <lineage>
        <taxon>Eukaryota</taxon>
        <taxon>Metazoa</taxon>
        <taxon>Chordata</taxon>
        <taxon>Craniata</taxon>
        <taxon>Vertebrata</taxon>
        <taxon>Euteleostomi</taxon>
        <taxon>Mammalia</taxon>
        <taxon>Eutheria</taxon>
        <taxon>Euarchontoglires</taxon>
        <taxon>Primates</taxon>
        <taxon>Haplorrhini</taxon>
        <taxon>Catarrhini</taxon>
        <taxon>Cercopithecidae</taxon>
        <taxon>Cercopithecinae</taxon>
        <taxon>Macaca</taxon>
    </lineage>
</organism>
<dbReference type="InParanoid" id="A0A5F8AR85"/>
<dbReference type="AlphaFoldDB" id="A0A5F8AR85"/>
<evidence type="ECO:0000313" key="1">
    <source>
        <dbReference type="Ensembl" id="ENSMMUP00000080460.1"/>
    </source>
</evidence>
<dbReference type="PRINTS" id="PR02045">
    <property type="entry name" value="F138DOMAIN"/>
</dbReference>
<accession>A0A5F8AR85</accession>
<reference evidence="1" key="3">
    <citation type="submission" date="2025-08" db="UniProtKB">
        <authorList>
            <consortium name="Ensembl"/>
        </authorList>
    </citation>
    <scope>IDENTIFICATION</scope>
    <source>
        <strain evidence="1">17573</strain>
    </source>
</reference>
<dbReference type="Ensembl" id="ENSMMUT00000109588.1">
    <property type="protein sequence ID" value="ENSMMUP00000080460.1"/>
    <property type="gene ID" value="ENSMMUG00000059797.1"/>
</dbReference>
<sequence length="111" mass="12252">MEPRSVAQAGVQWWDLGSLQLLLPGFKRFSCLSLQSNWDYRHTPPRLTNFCILVETGFHHVAQAGLKLLSSSNPPTSASQSGGITGMSHHTRPLIFNLSIPACCHLQKVKV</sequence>
<dbReference type="OMA" id="SIPACCH"/>
<protein>
    <submittedName>
        <fullName evidence="1">Uncharacterized protein</fullName>
    </submittedName>
</protein>
<reference evidence="1" key="4">
    <citation type="submission" date="2025-09" db="UniProtKB">
        <authorList>
            <consortium name="Ensembl"/>
        </authorList>
    </citation>
    <scope>IDENTIFICATION</scope>
    <source>
        <strain evidence="1">17573</strain>
    </source>
</reference>
<proteinExistence type="predicted"/>
<reference evidence="1" key="2">
    <citation type="submission" date="2019-01" db="EMBL/GenBank/DDBJ databases">
        <authorList>
            <person name="Graves T."/>
            <person name="Eichler E.E."/>
            <person name="Wilson R.K."/>
        </authorList>
    </citation>
    <scope>NUCLEOTIDE SEQUENCE [LARGE SCALE GENOMIC DNA]</scope>
    <source>
        <strain evidence="1">17573</strain>
    </source>
</reference>
<name>A0A5F8AR85_MACMU</name>
<dbReference type="PANTHER" id="PTHR46254:SF3">
    <property type="entry name" value="SECRETED PROTEIN"/>
    <property type="match status" value="1"/>
</dbReference>
<evidence type="ECO:0000313" key="2">
    <source>
        <dbReference type="Proteomes" id="UP000006718"/>
    </source>
</evidence>
<dbReference type="VEuPathDB" id="HostDB:ENSMMUG00000059797"/>
<dbReference type="PANTHER" id="PTHR46254">
    <property type="entry name" value="PROTEIN GVQW1-RELATED"/>
    <property type="match status" value="1"/>
</dbReference>
<reference evidence="2" key="1">
    <citation type="journal article" date="2007" name="Science">
        <title>Evolutionary and biomedical insights from the rhesus macaque genome.</title>
        <authorList>
            <person name="Gibbs R.A."/>
            <person name="Rogers J."/>
            <person name="Katze M.G."/>
            <person name="Bumgarner R."/>
            <person name="Weinstock G.M."/>
            <person name="Mardis E.R."/>
            <person name="Remington K.A."/>
            <person name="Strausberg R.L."/>
            <person name="Venter J.C."/>
            <person name="Wilson R.K."/>
            <person name="Batzer M.A."/>
            <person name="Bustamante C.D."/>
            <person name="Eichler E.E."/>
            <person name="Hahn M.W."/>
            <person name="Hardison R.C."/>
            <person name="Makova K.D."/>
            <person name="Miller W."/>
            <person name="Milosavljevic A."/>
            <person name="Palermo R.E."/>
            <person name="Siepel A."/>
            <person name="Sikela J.M."/>
            <person name="Attaway T."/>
            <person name="Bell S."/>
            <person name="Bernard K.E."/>
            <person name="Buhay C.J."/>
            <person name="Chandrabose M.N."/>
            <person name="Dao M."/>
            <person name="Davis C."/>
            <person name="Delehaunty K.D."/>
            <person name="Ding Y."/>
            <person name="Dinh H.H."/>
            <person name="Dugan-Rocha S."/>
            <person name="Fulton L.A."/>
            <person name="Gabisi R.A."/>
            <person name="Garner T.T."/>
            <person name="Godfrey J."/>
            <person name="Hawes A.C."/>
            <person name="Hernandez J."/>
            <person name="Hines S."/>
            <person name="Holder M."/>
            <person name="Hume J."/>
            <person name="Jhangiani S.N."/>
            <person name="Joshi V."/>
            <person name="Khan Z.M."/>
            <person name="Kirkness E.F."/>
            <person name="Cree A."/>
            <person name="Fowler R.G."/>
            <person name="Lee S."/>
            <person name="Lewis L.R."/>
            <person name="Li Z."/>
            <person name="Liu Y.-S."/>
            <person name="Moore S.M."/>
            <person name="Muzny D."/>
            <person name="Nazareth L.V."/>
            <person name="Ngo D.N."/>
            <person name="Okwuonu G.O."/>
            <person name="Pai G."/>
            <person name="Parker D."/>
            <person name="Paul H.A."/>
            <person name="Pfannkoch C."/>
            <person name="Pohl C.S."/>
            <person name="Rogers Y.-H.C."/>
            <person name="Ruiz S.J."/>
            <person name="Sabo A."/>
            <person name="Santibanez J."/>
            <person name="Schneider B.W."/>
            <person name="Smith S.M."/>
            <person name="Sodergren E."/>
            <person name="Svatek A.F."/>
            <person name="Utterback T.R."/>
            <person name="Vattathil S."/>
            <person name="Warren W."/>
            <person name="White C.S."/>
            <person name="Chinwalla A.T."/>
            <person name="Feng Y."/>
            <person name="Halpern A.L."/>
            <person name="Hillier L.W."/>
            <person name="Huang X."/>
            <person name="Minx P."/>
            <person name="Nelson J.O."/>
            <person name="Pepin K.H."/>
            <person name="Qin X."/>
            <person name="Sutton G.G."/>
            <person name="Venter E."/>
            <person name="Walenz B.P."/>
            <person name="Wallis J.W."/>
            <person name="Worley K.C."/>
            <person name="Yang S.-P."/>
            <person name="Jones S.M."/>
            <person name="Marra M.A."/>
            <person name="Rocchi M."/>
            <person name="Schein J.E."/>
            <person name="Baertsch R."/>
            <person name="Clarke L."/>
            <person name="Csuros M."/>
            <person name="Glasscock J."/>
            <person name="Harris R.A."/>
            <person name="Havlak P."/>
            <person name="Jackson A.R."/>
            <person name="Jiang H."/>
            <person name="Liu Y."/>
            <person name="Messina D.N."/>
            <person name="Shen Y."/>
            <person name="Song H.X.-Z."/>
            <person name="Wylie T."/>
            <person name="Zhang L."/>
            <person name="Birney E."/>
            <person name="Han K."/>
            <person name="Konkel M.K."/>
            <person name="Lee J."/>
            <person name="Smit A.F.A."/>
            <person name="Ullmer B."/>
            <person name="Wang H."/>
            <person name="Xing J."/>
            <person name="Burhans R."/>
            <person name="Cheng Z."/>
            <person name="Karro J.E."/>
            <person name="Ma J."/>
            <person name="Raney B."/>
            <person name="She X."/>
            <person name="Cox M.J."/>
            <person name="Demuth J.P."/>
            <person name="Dumas L.J."/>
            <person name="Han S.-G."/>
            <person name="Hopkins J."/>
            <person name="Karimpour-Fard A."/>
            <person name="Kim Y.H."/>
            <person name="Pollack J.R."/>
            <person name="Vinar T."/>
            <person name="Addo-Quaye C."/>
            <person name="Degenhardt J."/>
            <person name="Denby A."/>
            <person name="Hubisz M.J."/>
            <person name="Indap A."/>
            <person name="Kosiol C."/>
            <person name="Lahn B.T."/>
            <person name="Lawson H.A."/>
            <person name="Marklein A."/>
            <person name="Nielsen R."/>
            <person name="Vallender E.J."/>
            <person name="Clark A.G."/>
            <person name="Ferguson B."/>
            <person name="Hernandez R.D."/>
            <person name="Hirani K."/>
            <person name="Kehrer-Sawatzki H."/>
            <person name="Kolb J."/>
            <person name="Patil S."/>
            <person name="Pu L.-L."/>
            <person name="Ren Y."/>
            <person name="Smith D.G."/>
            <person name="Wheeler D.A."/>
            <person name="Schenck I."/>
            <person name="Ball E.V."/>
            <person name="Chen R."/>
            <person name="Cooper D.N."/>
            <person name="Giardine B."/>
            <person name="Hsu F."/>
            <person name="Kent W.J."/>
            <person name="Lesk A."/>
            <person name="Nelson D.L."/>
            <person name="O'brien W.E."/>
            <person name="Pruefer K."/>
            <person name="Stenson P.D."/>
            <person name="Wallace J.C."/>
            <person name="Ke H."/>
            <person name="Liu X.-M."/>
            <person name="Wang P."/>
            <person name="Xiang A.P."/>
            <person name="Yang F."/>
            <person name="Barber G.P."/>
            <person name="Haussler D."/>
            <person name="Karolchik D."/>
            <person name="Kern A.D."/>
            <person name="Kuhn R.M."/>
            <person name="Smith K.E."/>
            <person name="Zwieg A.S."/>
        </authorList>
    </citation>
    <scope>NUCLEOTIDE SEQUENCE [LARGE SCALE GENOMIC DNA]</scope>
    <source>
        <strain evidence="2">17573</strain>
    </source>
</reference>
<dbReference type="GeneTree" id="ENSGT00940000167556"/>
<dbReference type="Proteomes" id="UP000006718">
    <property type="component" value="Chromosome 7"/>
</dbReference>
<keyword evidence="2" id="KW-1185">Reference proteome</keyword>